<dbReference type="InterPro" id="IPR014799">
    <property type="entry name" value="ASD2_dom"/>
</dbReference>
<comment type="caution">
    <text evidence="7">The sequence shown here is derived from an EMBL/GenBank/DDBJ whole genome shotgun (WGS) entry which is preliminary data.</text>
</comment>
<evidence type="ECO:0000256" key="3">
    <source>
        <dbReference type="ARBA" id="ARBA00022490"/>
    </source>
</evidence>
<dbReference type="Gene3D" id="6.10.250.3120">
    <property type="match status" value="1"/>
</dbReference>
<dbReference type="PANTHER" id="PTHR15012:SF8">
    <property type="entry name" value="PROTEIN SHROOM2"/>
    <property type="match status" value="1"/>
</dbReference>
<dbReference type="GO" id="GO:0030864">
    <property type="term" value="C:cortical actin cytoskeleton"/>
    <property type="evidence" value="ECO:0007669"/>
    <property type="project" value="TreeGrafter"/>
</dbReference>
<name>A0AB34H0F2_ESCRO</name>
<dbReference type="GO" id="GO:0005912">
    <property type="term" value="C:adherens junction"/>
    <property type="evidence" value="ECO:0007669"/>
    <property type="project" value="TreeGrafter"/>
</dbReference>
<evidence type="ECO:0000256" key="5">
    <source>
        <dbReference type="SAM" id="MobiDB-lite"/>
    </source>
</evidence>
<dbReference type="GO" id="GO:0043296">
    <property type="term" value="C:apical junction complex"/>
    <property type="evidence" value="ECO:0007669"/>
    <property type="project" value="TreeGrafter"/>
</dbReference>
<proteinExistence type="inferred from homology"/>
<dbReference type="GO" id="GO:0007015">
    <property type="term" value="P:actin filament organization"/>
    <property type="evidence" value="ECO:0007669"/>
    <property type="project" value="TreeGrafter"/>
</dbReference>
<comment type="subcellular location">
    <subcellularLocation>
        <location evidence="1">Cytoplasm</location>
        <location evidence="1">Cytoskeleton</location>
    </subcellularLocation>
</comment>
<accession>A0AB34H0F2</accession>
<dbReference type="GO" id="GO:0051015">
    <property type="term" value="F:actin filament binding"/>
    <property type="evidence" value="ECO:0007669"/>
    <property type="project" value="InterPro"/>
</dbReference>
<dbReference type="PROSITE" id="PS51307">
    <property type="entry name" value="ASD2"/>
    <property type="match status" value="1"/>
</dbReference>
<evidence type="ECO:0000313" key="8">
    <source>
        <dbReference type="Proteomes" id="UP001159641"/>
    </source>
</evidence>
<gene>
    <name evidence="7" type="ORF">J1605_008365</name>
</gene>
<dbReference type="Pfam" id="PF08687">
    <property type="entry name" value="ASD2"/>
    <property type="match status" value="1"/>
</dbReference>
<protein>
    <recommendedName>
        <fullName evidence="6">ASD2 domain-containing protein</fullName>
    </recommendedName>
</protein>
<dbReference type="PANTHER" id="PTHR15012">
    <property type="entry name" value="APICAL PROTEIN/SHROOM-RELATED"/>
    <property type="match status" value="1"/>
</dbReference>
<evidence type="ECO:0000256" key="2">
    <source>
        <dbReference type="ARBA" id="ARBA00006469"/>
    </source>
</evidence>
<feature type="domain" description="ASD2" evidence="6">
    <location>
        <begin position="435"/>
        <end position="684"/>
    </location>
</feature>
<evidence type="ECO:0000259" key="6">
    <source>
        <dbReference type="PROSITE" id="PS51307"/>
    </source>
</evidence>
<evidence type="ECO:0000256" key="1">
    <source>
        <dbReference type="ARBA" id="ARBA00004245"/>
    </source>
</evidence>
<feature type="region of interest" description="Disordered" evidence="5">
    <location>
        <begin position="394"/>
        <end position="420"/>
    </location>
</feature>
<organism evidence="7 8">
    <name type="scientific">Eschrichtius robustus</name>
    <name type="common">California gray whale</name>
    <name type="synonym">Eschrichtius gibbosus</name>
    <dbReference type="NCBI Taxonomy" id="9764"/>
    <lineage>
        <taxon>Eukaryota</taxon>
        <taxon>Metazoa</taxon>
        <taxon>Chordata</taxon>
        <taxon>Craniata</taxon>
        <taxon>Vertebrata</taxon>
        <taxon>Euteleostomi</taxon>
        <taxon>Mammalia</taxon>
        <taxon>Eutheria</taxon>
        <taxon>Laurasiatheria</taxon>
        <taxon>Artiodactyla</taxon>
        <taxon>Whippomorpha</taxon>
        <taxon>Cetacea</taxon>
        <taxon>Mysticeti</taxon>
        <taxon>Eschrichtiidae</taxon>
        <taxon>Eschrichtius</taxon>
    </lineage>
</organism>
<feature type="compositionally biased region" description="Basic and acidic residues" evidence="5">
    <location>
        <begin position="346"/>
        <end position="355"/>
    </location>
</feature>
<feature type="region of interest" description="Disordered" evidence="5">
    <location>
        <begin position="346"/>
        <end position="378"/>
    </location>
</feature>
<evidence type="ECO:0000313" key="7">
    <source>
        <dbReference type="EMBL" id="KAJ8784360.1"/>
    </source>
</evidence>
<sequence>MTSPDLNAEPFQLLSLGLRDADAQCAEDSPGAQRDPQQPSQVSEPPGAREAPEVAAEGRGRAGTLPCDYRYPEERAPADRPAAPHARGQDPWPLSAAPLSRRPAPQRPPPPRREPRPLGGAPAAAHLGAPGRPRPVAPEVCSDRPALAGSSPGASAEKLSAAWPAADGPRAAGEPAGQHVDERAAWPRREEPLPCKFRPLQTSAMETSRSPSPQFAPQKLTDKPPLLIQDDNSTREHSAADGSHVTHEVPTKEVAHDVLSSVSPSPERVLPVSVGLREWNPAGAPHECWPPPYPPPATNGQRVQHTGRGLPSCLVFGHSSETLFLVERVIDNNTTVKMVPIKIVHSESQPEKESRQGLARVPEPPVPPSGLERDQIKTLSRSEQSYSRFCLYSRQGAEPQPPGAPGPTAKDSRASPPTLSYVQAKERTAEDLKSEELAREIAGKDRSLADILDPGVKIRTTMDLMEGIFPKDEHLLEEAQQRRNLLSKIPSPRTMEEKKEELSVPAAVSLATTSTYYSTSAPKAELLIKMKDLRGQQEPEEDAGSDPDHDLSVKKQELIESIGRKLQVLRQARQSLREDMQANRALGDEVEALAKAVCKPNEFDKFRMFIGDLDKVVNLLLSLSGRLARVENALNNLDDGTPPGDRVTMAEADLEGGAGCGFPVGCGANRPEASFGRCGRLSAS</sequence>
<feature type="compositionally biased region" description="Basic and acidic residues" evidence="5">
    <location>
        <begin position="50"/>
        <end position="60"/>
    </location>
</feature>
<dbReference type="GO" id="GO:0016324">
    <property type="term" value="C:apical plasma membrane"/>
    <property type="evidence" value="ECO:0007669"/>
    <property type="project" value="TreeGrafter"/>
</dbReference>
<feature type="compositionally biased region" description="Polar residues" evidence="5">
    <location>
        <begin position="200"/>
        <end position="215"/>
    </location>
</feature>
<keyword evidence="3" id="KW-0963">Cytoplasm</keyword>
<keyword evidence="8" id="KW-1185">Reference proteome</keyword>
<comment type="similarity">
    <text evidence="2">Belongs to the shroom family.</text>
</comment>
<feature type="region of interest" description="Disordered" evidence="5">
    <location>
        <begin position="1"/>
        <end position="224"/>
    </location>
</feature>
<keyword evidence="4" id="KW-0206">Cytoskeleton</keyword>
<feature type="compositionally biased region" description="Low complexity" evidence="5">
    <location>
        <begin position="117"/>
        <end position="131"/>
    </location>
</feature>
<reference evidence="7 8" key="1">
    <citation type="submission" date="2022-11" db="EMBL/GenBank/DDBJ databases">
        <title>Whole genome sequence of Eschrichtius robustus ER-17-0199.</title>
        <authorList>
            <person name="Bruniche-Olsen A."/>
            <person name="Black A.N."/>
            <person name="Fields C.J."/>
            <person name="Walden K."/>
            <person name="Dewoody J.A."/>
        </authorList>
    </citation>
    <scope>NUCLEOTIDE SEQUENCE [LARGE SCALE GENOMIC DNA]</scope>
    <source>
        <strain evidence="7">ER-17-0199</strain>
        <tissue evidence="7">Blubber</tissue>
    </source>
</reference>
<dbReference type="Proteomes" id="UP001159641">
    <property type="component" value="Unassembled WGS sequence"/>
</dbReference>
<feature type="compositionally biased region" description="Basic and acidic residues" evidence="5">
    <location>
        <begin position="179"/>
        <end position="193"/>
    </location>
</feature>
<feature type="compositionally biased region" description="Low complexity" evidence="5">
    <location>
        <begin position="93"/>
        <end position="103"/>
    </location>
</feature>
<dbReference type="InterPro" id="IPR027685">
    <property type="entry name" value="Shroom_fam"/>
</dbReference>
<feature type="compositionally biased region" description="Low complexity" evidence="5">
    <location>
        <begin position="145"/>
        <end position="173"/>
    </location>
</feature>
<dbReference type="EMBL" id="JAIQCJ010002063">
    <property type="protein sequence ID" value="KAJ8784360.1"/>
    <property type="molecule type" value="Genomic_DNA"/>
</dbReference>
<evidence type="ECO:0000256" key="4">
    <source>
        <dbReference type="ARBA" id="ARBA00023212"/>
    </source>
</evidence>
<dbReference type="AlphaFoldDB" id="A0AB34H0F2"/>